<dbReference type="InterPro" id="IPR037185">
    <property type="entry name" value="EmrE-like"/>
</dbReference>
<keyword evidence="9" id="KW-1185">Reference proteome</keyword>
<evidence type="ECO:0000256" key="4">
    <source>
        <dbReference type="ARBA" id="ARBA00022989"/>
    </source>
</evidence>
<evidence type="ECO:0000256" key="6">
    <source>
        <dbReference type="SAM" id="Phobius"/>
    </source>
</evidence>
<dbReference type="AlphaFoldDB" id="A0A0B0HB17"/>
<feature type="transmembrane region" description="Helical" evidence="6">
    <location>
        <begin position="147"/>
        <end position="166"/>
    </location>
</feature>
<dbReference type="OrthoDB" id="9776210at2"/>
<dbReference type="PATRIC" id="fig|2340.3.peg.1706"/>
<gene>
    <name evidence="8" type="ORF">JV46_05080</name>
</gene>
<reference evidence="8 9" key="1">
    <citation type="journal article" date="2014" name="BMC Genomics">
        <title>The genome of the intracellular bacterium of the coastal bivalve, Solemya velum: a blueprint for thriving in and out of symbiosis.</title>
        <authorList>
            <person name="Dmytrenko O."/>
            <person name="Russell S.L."/>
            <person name="Loo W.T."/>
            <person name="Fontanez K.M."/>
            <person name="Liao L."/>
            <person name="Roeselers G."/>
            <person name="Sharma R."/>
            <person name="Stewart F.J."/>
            <person name="Newton I.L."/>
            <person name="Woyke T."/>
            <person name="Wu D."/>
            <person name="Lang J.M."/>
            <person name="Eisen J.A."/>
            <person name="Cavanaugh C.M."/>
        </authorList>
    </citation>
    <scope>NUCLEOTIDE SEQUENCE [LARGE SCALE GENOMIC DNA]</scope>
    <source>
        <strain evidence="8 9">WH</strain>
    </source>
</reference>
<dbReference type="EMBL" id="JRAA01000002">
    <property type="protein sequence ID" value="KHF25074.1"/>
    <property type="molecule type" value="Genomic_DNA"/>
</dbReference>
<comment type="subcellular location">
    <subcellularLocation>
        <location evidence="1">Membrane</location>
        <topology evidence="1">Multi-pass membrane protein</topology>
    </subcellularLocation>
</comment>
<feature type="transmembrane region" description="Helical" evidence="6">
    <location>
        <begin position="237"/>
        <end position="257"/>
    </location>
</feature>
<dbReference type="RefSeq" id="WP_043117302.1">
    <property type="nucleotide sequence ID" value="NZ_JRAA01000002.1"/>
</dbReference>
<feature type="domain" description="EamA" evidence="7">
    <location>
        <begin position="147"/>
        <end position="279"/>
    </location>
</feature>
<feature type="transmembrane region" description="Helical" evidence="6">
    <location>
        <begin position="209"/>
        <end position="230"/>
    </location>
</feature>
<evidence type="ECO:0000256" key="1">
    <source>
        <dbReference type="ARBA" id="ARBA00004141"/>
    </source>
</evidence>
<proteinExistence type="inferred from homology"/>
<feature type="transmembrane region" description="Helical" evidence="6">
    <location>
        <begin position="118"/>
        <end position="135"/>
    </location>
</feature>
<comment type="similarity">
    <text evidence="2">Belongs to the EamA transporter family.</text>
</comment>
<accession>A0A0B0HB17</accession>
<dbReference type="PANTHER" id="PTHR32322">
    <property type="entry name" value="INNER MEMBRANE TRANSPORTER"/>
    <property type="match status" value="1"/>
</dbReference>
<dbReference type="eggNOG" id="COG0697">
    <property type="taxonomic scope" value="Bacteria"/>
</dbReference>
<evidence type="ECO:0000313" key="9">
    <source>
        <dbReference type="Proteomes" id="UP000030856"/>
    </source>
</evidence>
<organism evidence="8 9">
    <name type="scientific">Solemya velum gill symbiont</name>
    <dbReference type="NCBI Taxonomy" id="2340"/>
    <lineage>
        <taxon>Bacteria</taxon>
        <taxon>Pseudomonadati</taxon>
        <taxon>Pseudomonadota</taxon>
        <taxon>Gammaproteobacteria</taxon>
        <taxon>sulfur-oxidizing symbionts</taxon>
    </lineage>
</organism>
<dbReference type="Pfam" id="PF00892">
    <property type="entry name" value="EamA"/>
    <property type="match status" value="2"/>
</dbReference>
<dbReference type="InterPro" id="IPR050638">
    <property type="entry name" value="AA-Vitamin_Transporters"/>
</dbReference>
<feature type="transmembrane region" description="Helical" evidence="6">
    <location>
        <begin position="65"/>
        <end position="84"/>
    </location>
</feature>
<evidence type="ECO:0000313" key="8">
    <source>
        <dbReference type="EMBL" id="KHF25074.1"/>
    </source>
</evidence>
<dbReference type="SUPFAM" id="SSF103481">
    <property type="entry name" value="Multidrug resistance efflux transporter EmrE"/>
    <property type="match status" value="2"/>
</dbReference>
<dbReference type="InterPro" id="IPR000620">
    <property type="entry name" value="EamA_dom"/>
</dbReference>
<dbReference type="Proteomes" id="UP000030856">
    <property type="component" value="Unassembled WGS sequence"/>
</dbReference>
<keyword evidence="5 6" id="KW-0472">Membrane</keyword>
<keyword evidence="4 6" id="KW-1133">Transmembrane helix</keyword>
<protein>
    <submittedName>
        <fullName evidence="8">Permease</fullName>
    </submittedName>
</protein>
<feature type="transmembrane region" description="Helical" evidence="6">
    <location>
        <begin position="90"/>
        <end position="111"/>
    </location>
</feature>
<feature type="domain" description="EamA" evidence="7">
    <location>
        <begin position="8"/>
        <end position="135"/>
    </location>
</feature>
<keyword evidence="3 6" id="KW-0812">Transmembrane</keyword>
<feature type="transmembrane region" description="Helical" evidence="6">
    <location>
        <begin position="31"/>
        <end position="53"/>
    </location>
</feature>
<sequence length="295" mass="32014">MSVPAAYLGMVLIWTTTPLAIKWSSEGIGPWLGVSTRMLLGVFVCLVLVALMSRRMRWYAAARKTYLAAGLGIWGAMSSVYWGAQFIPSGMVSVVFGLTPVVTGLFAALILHERGLTLFRGTGMLLGISGLWLVFEQSLRLGNQQYIGLLAVGVSVVIHSLSAVWIKRIDAGLHPLETTTGALLVAVPLFWVSYGFNDADADVQISERALWSILYLGAVATAFGFVLYYYVLREISATAIGLATMVTPVLALLLGAWLNHERISAIEMLGTGIILAGLASYQWGDQLMRKKTLVR</sequence>
<feature type="transmembrane region" description="Helical" evidence="6">
    <location>
        <begin position="7"/>
        <end position="25"/>
    </location>
</feature>
<comment type="caution">
    <text evidence="8">The sequence shown here is derived from an EMBL/GenBank/DDBJ whole genome shotgun (WGS) entry which is preliminary data.</text>
</comment>
<feature type="transmembrane region" description="Helical" evidence="6">
    <location>
        <begin position="263"/>
        <end position="281"/>
    </location>
</feature>
<dbReference type="PANTHER" id="PTHR32322:SF2">
    <property type="entry name" value="EAMA DOMAIN-CONTAINING PROTEIN"/>
    <property type="match status" value="1"/>
</dbReference>
<evidence type="ECO:0000259" key="7">
    <source>
        <dbReference type="Pfam" id="PF00892"/>
    </source>
</evidence>
<feature type="transmembrane region" description="Helical" evidence="6">
    <location>
        <begin position="178"/>
        <end position="197"/>
    </location>
</feature>
<evidence type="ECO:0000256" key="2">
    <source>
        <dbReference type="ARBA" id="ARBA00007362"/>
    </source>
</evidence>
<dbReference type="GO" id="GO:0016020">
    <property type="term" value="C:membrane"/>
    <property type="evidence" value="ECO:0007669"/>
    <property type="project" value="UniProtKB-SubCell"/>
</dbReference>
<evidence type="ECO:0000256" key="3">
    <source>
        <dbReference type="ARBA" id="ARBA00022692"/>
    </source>
</evidence>
<evidence type="ECO:0000256" key="5">
    <source>
        <dbReference type="ARBA" id="ARBA00023136"/>
    </source>
</evidence>
<dbReference type="STRING" id="2340.JV46_05080"/>
<name>A0A0B0HB17_SOVGS</name>